<dbReference type="RefSeq" id="WP_149265924.1">
    <property type="nucleotide sequence ID" value="NZ_VFJB01000004.1"/>
</dbReference>
<proteinExistence type="predicted"/>
<evidence type="ECO:0000313" key="1">
    <source>
        <dbReference type="EMBL" id="KAA0258367.1"/>
    </source>
</evidence>
<name>A0A5A8F2Y8_9BACT</name>
<dbReference type="OrthoDB" id="264572at2"/>
<gene>
    <name evidence="1" type="ORF">FHQ18_04190</name>
</gene>
<dbReference type="Gene3D" id="3.40.50.1820">
    <property type="entry name" value="alpha/beta hydrolase"/>
    <property type="match status" value="1"/>
</dbReference>
<comment type="caution">
    <text evidence="1">The sequence shown here is derived from an EMBL/GenBank/DDBJ whole genome shotgun (WGS) entry which is preliminary data.</text>
</comment>
<dbReference type="EMBL" id="VFJB01000004">
    <property type="protein sequence ID" value="KAA0258367.1"/>
    <property type="molecule type" value="Genomic_DNA"/>
</dbReference>
<dbReference type="InterPro" id="IPR008886">
    <property type="entry name" value="UPF0227/Esterase_YqiA"/>
</dbReference>
<sequence length="169" mass="19304">MKLVVFSHGKEGTPDGIKIKKLSNVAIERGWNVISIDYQGIYDPEKRVKKLLNYIPENYKKIVLVGSSMGGYISLVAGKKIKPDGIFLLAPAVMIENEIYCEKEPFVEKSLIEVVHGYKDSIISVDKIFNYCKKYSIPLHLVDDEHRLLRCIDEIVKIFENFLIKVDSI</sequence>
<dbReference type="GO" id="GO:0016787">
    <property type="term" value="F:hydrolase activity"/>
    <property type="evidence" value="ECO:0007669"/>
    <property type="project" value="UniProtKB-KW"/>
</dbReference>
<evidence type="ECO:0000313" key="2">
    <source>
        <dbReference type="Proteomes" id="UP000322876"/>
    </source>
</evidence>
<accession>A0A5A8F2Y8</accession>
<dbReference type="InterPro" id="IPR029058">
    <property type="entry name" value="AB_hydrolase_fold"/>
</dbReference>
<keyword evidence="2" id="KW-1185">Reference proteome</keyword>
<reference evidence="1 2" key="1">
    <citation type="submission" date="2019-06" db="EMBL/GenBank/DDBJ databases">
        <title>Genomic insights into carbon and energy metabolism of Deferribacter autotrophicus revealed new metabolic traits in the phylum Deferribacteres.</title>
        <authorList>
            <person name="Slobodkin A.I."/>
            <person name="Slobodkina G.B."/>
            <person name="Allioux M."/>
            <person name="Alain K."/>
            <person name="Jebbar M."/>
            <person name="Shadrin V."/>
            <person name="Kublanov I.V."/>
            <person name="Toshchakov S.V."/>
            <person name="Bonch-Osmolovskaya E.A."/>
        </authorList>
    </citation>
    <scope>NUCLEOTIDE SEQUENCE [LARGE SCALE GENOMIC DNA]</scope>
    <source>
        <strain evidence="1 2">SL50</strain>
    </source>
</reference>
<protein>
    <submittedName>
        <fullName evidence="1">Alpha/beta hydrolase</fullName>
    </submittedName>
</protein>
<dbReference type="Pfam" id="PF05728">
    <property type="entry name" value="UPF0227"/>
    <property type="match status" value="1"/>
</dbReference>
<dbReference type="Proteomes" id="UP000322876">
    <property type="component" value="Unassembled WGS sequence"/>
</dbReference>
<dbReference type="SUPFAM" id="SSF53474">
    <property type="entry name" value="alpha/beta-Hydrolases"/>
    <property type="match status" value="1"/>
</dbReference>
<organism evidence="1 2">
    <name type="scientific">Deferribacter autotrophicus</name>
    <dbReference type="NCBI Taxonomy" id="500465"/>
    <lineage>
        <taxon>Bacteria</taxon>
        <taxon>Pseudomonadati</taxon>
        <taxon>Deferribacterota</taxon>
        <taxon>Deferribacteres</taxon>
        <taxon>Deferribacterales</taxon>
        <taxon>Deferribacteraceae</taxon>
        <taxon>Deferribacter</taxon>
    </lineage>
</organism>
<dbReference type="AlphaFoldDB" id="A0A5A8F2Y8"/>
<keyword evidence="1" id="KW-0378">Hydrolase</keyword>